<comment type="catalytic activity">
    <reaction evidence="3">
        <text>L-aspartate + L-glutamine + ATP + H2O = L-asparagine + L-glutamate + AMP + diphosphate + H(+)</text>
        <dbReference type="Rhea" id="RHEA:12228"/>
        <dbReference type="ChEBI" id="CHEBI:15377"/>
        <dbReference type="ChEBI" id="CHEBI:15378"/>
        <dbReference type="ChEBI" id="CHEBI:29985"/>
        <dbReference type="ChEBI" id="CHEBI:29991"/>
        <dbReference type="ChEBI" id="CHEBI:30616"/>
        <dbReference type="ChEBI" id="CHEBI:33019"/>
        <dbReference type="ChEBI" id="CHEBI:58048"/>
        <dbReference type="ChEBI" id="CHEBI:58359"/>
        <dbReference type="ChEBI" id="CHEBI:456215"/>
        <dbReference type="EC" id="6.3.5.4"/>
    </reaction>
</comment>
<dbReference type="OrthoDB" id="7053173at2"/>
<comment type="caution">
    <text evidence="4">The sequence shown here is derived from an EMBL/GenBank/DDBJ whole genome shotgun (WGS) entry which is preliminary data.</text>
</comment>
<sequence>MIKYFNEPDSEIEISSDIGGGEPIYIYISPDRTFAIYSSSLKDIVSNHKKEILLKIDRKAISFLLQNGVIPPPNTVFCNLFLISIETTATLKKNEGIITLTTRNNKNLIKNSYADNPDGHYNDRDLLETLYSAITKKLDKGKENYLFHSAGKDSNALAIAIAEAGAQDRFTLITNKSTNDANLDESNLSAQIAQKLGFKHHILHQPKELGLKHLEEIENFFAHAPLPCTDPVSLAYPLYYSNYPFLAKSNLLDGMGNDIYLGHIPGKIEYKFQNISNILQHGRLSSLPIRSEGKFNSLTRSRPEWTGLIGFTHKESKSIFPESFNTREYWKNQDLPQNYFLFRSAVRGKIIDQEIYMRKVRNFGDVYNSNILFPWTDENLISYCMKIPKHLKYDEKNLRNKIFLRNLVNSKTSVDPDKIGKRTYFFEIKRIIKQNENYFSKTIKNCRLFSGRETATIADRLFLNLQRDNRESYFSSILINQLFLIAKWLESRT</sequence>
<proteinExistence type="predicted"/>
<evidence type="ECO:0000256" key="3">
    <source>
        <dbReference type="ARBA" id="ARBA00048741"/>
    </source>
</evidence>
<dbReference type="RefSeq" id="WP_114086649.1">
    <property type="nucleotide sequence ID" value="NZ_JPWH01000001.1"/>
</dbReference>
<dbReference type="Gene3D" id="3.40.50.620">
    <property type="entry name" value="HUPs"/>
    <property type="match status" value="1"/>
</dbReference>
<organism evidence="4 5">
    <name type="scientific">Thalassospira profundimaris</name>
    <dbReference type="NCBI Taxonomy" id="502049"/>
    <lineage>
        <taxon>Bacteria</taxon>
        <taxon>Pseudomonadati</taxon>
        <taxon>Pseudomonadota</taxon>
        <taxon>Alphaproteobacteria</taxon>
        <taxon>Rhodospirillales</taxon>
        <taxon>Thalassospiraceae</taxon>
        <taxon>Thalassospira</taxon>
    </lineage>
</organism>
<evidence type="ECO:0000256" key="1">
    <source>
        <dbReference type="ARBA" id="ARBA00005187"/>
    </source>
</evidence>
<evidence type="ECO:0000313" key="5">
    <source>
        <dbReference type="Proteomes" id="UP000252517"/>
    </source>
</evidence>
<comment type="pathway">
    <text evidence="1">Amino-acid biosynthesis; L-asparagine biosynthesis; L-asparagine from L-aspartate (L-Gln route): step 1/1.</text>
</comment>
<dbReference type="PANTHER" id="PTHR43284:SF1">
    <property type="entry name" value="ASPARAGINE SYNTHETASE"/>
    <property type="match status" value="1"/>
</dbReference>
<reference evidence="4 5" key="1">
    <citation type="submission" date="2014-07" db="EMBL/GenBank/DDBJ databases">
        <title>Draft genome sequence of Thalassospira profundimaris S25-3-2.</title>
        <authorList>
            <person name="Lai Q."/>
            <person name="Shao Z."/>
        </authorList>
    </citation>
    <scope>NUCLEOTIDE SEQUENCE [LARGE SCALE GENOMIC DNA]</scope>
    <source>
        <strain evidence="4 5">S25-3-2</strain>
    </source>
</reference>
<dbReference type="SUPFAM" id="SSF52402">
    <property type="entry name" value="Adenine nucleotide alpha hydrolases-like"/>
    <property type="match status" value="1"/>
</dbReference>
<dbReference type="AlphaFoldDB" id="A0A367XK77"/>
<dbReference type="GO" id="GO:0004066">
    <property type="term" value="F:asparagine synthase (glutamine-hydrolyzing) activity"/>
    <property type="evidence" value="ECO:0007669"/>
    <property type="project" value="UniProtKB-EC"/>
</dbReference>
<dbReference type="PANTHER" id="PTHR43284">
    <property type="entry name" value="ASPARAGINE SYNTHETASE (GLUTAMINE-HYDROLYZING)"/>
    <property type="match status" value="1"/>
</dbReference>
<accession>A0A367XK77</accession>
<protein>
    <recommendedName>
        <fullName evidence="2">asparagine synthase (glutamine-hydrolyzing)</fullName>
        <ecNumber evidence="2">6.3.5.4</ecNumber>
    </recommendedName>
</protein>
<dbReference type="InterPro" id="IPR014729">
    <property type="entry name" value="Rossmann-like_a/b/a_fold"/>
</dbReference>
<dbReference type="InterPro" id="IPR051786">
    <property type="entry name" value="ASN_synthetase/amidase"/>
</dbReference>
<evidence type="ECO:0000313" key="4">
    <source>
        <dbReference type="EMBL" id="RCK54067.1"/>
    </source>
</evidence>
<name>A0A367XK77_9PROT</name>
<evidence type="ECO:0000256" key="2">
    <source>
        <dbReference type="ARBA" id="ARBA00012737"/>
    </source>
</evidence>
<dbReference type="Proteomes" id="UP000252517">
    <property type="component" value="Unassembled WGS sequence"/>
</dbReference>
<dbReference type="EMBL" id="JPWH01000001">
    <property type="protein sequence ID" value="RCK54067.1"/>
    <property type="molecule type" value="Genomic_DNA"/>
</dbReference>
<gene>
    <name evidence="4" type="ORF">TH25_01615</name>
</gene>
<dbReference type="EC" id="6.3.5.4" evidence="2"/>